<dbReference type="KEGG" id="uma:UMAG_01990"/>
<gene>
    <name evidence="12" type="ORF">UMAG_01990</name>
</gene>
<evidence type="ECO:0000259" key="10">
    <source>
        <dbReference type="PROSITE" id="PS51192"/>
    </source>
</evidence>
<evidence type="ECO:0000256" key="2">
    <source>
        <dbReference type="ARBA" id="ARBA00022741"/>
    </source>
</evidence>
<dbReference type="InterPro" id="IPR018957">
    <property type="entry name" value="Znf_C3HC4_RING-type"/>
</dbReference>
<dbReference type="Pfam" id="PF00176">
    <property type="entry name" value="SNF2-rel_dom"/>
    <property type="match status" value="1"/>
</dbReference>
<evidence type="ECO:0000256" key="7">
    <source>
        <dbReference type="PROSITE-ProRule" id="PRU00175"/>
    </source>
</evidence>
<dbReference type="GO" id="GO:0006974">
    <property type="term" value="P:DNA damage response"/>
    <property type="evidence" value="ECO:0000318"/>
    <property type="project" value="GO_Central"/>
</dbReference>
<dbReference type="GO" id="GO:0005524">
    <property type="term" value="F:ATP binding"/>
    <property type="evidence" value="ECO:0007669"/>
    <property type="project" value="InterPro"/>
</dbReference>
<feature type="domain" description="Helicase C-terminal" evidence="11">
    <location>
        <begin position="1470"/>
        <end position="1626"/>
    </location>
</feature>
<dbReference type="GO" id="GO:0061630">
    <property type="term" value="F:ubiquitin protein ligase activity"/>
    <property type="evidence" value="ECO:0000318"/>
    <property type="project" value="GO_Central"/>
</dbReference>
<dbReference type="Pfam" id="PF00271">
    <property type="entry name" value="Helicase_C"/>
    <property type="match status" value="1"/>
</dbReference>
<evidence type="ECO:0000256" key="6">
    <source>
        <dbReference type="ARBA" id="ARBA00022840"/>
    </source>
</evidence>
<dbReference type="SMART" id="SM00487">
    <property type="entry name" value="DEXDc"/>
    <property type="match status" value="1"/>
</dbReference>
<sequence>MPPRSSAFTTCLNQSSSHGSIAANASIWPVQICESGLGSSSSTSSSEASRSRLTYVPLEQLEFEDVSFFCDFALLANLQHPHHVDRDTDLPTSQRTSAGAKRKRSPSNKDAHDSAPSAKKTGKHVTPTHEVLDQAHLIHTSCYFCIKPRDAHDTELVLSLKQALRATSSSIPLHLSPLGLSVSSCSTDRPADSIIVATLLISDPETRKPIIQLPVLNTDHFAHPHLDLGKLTNGLWLVSLINLLSTSASTGTQLSVLPDFTLDVVSTPPDYPSDRLTAGSLFLRLNIHVCAAISTQATAPLAREKIIDMARLVHFADQWPDHVDMGADVDASFVYQNLRPASLQAPEAVQHLDLVPTLLPFQKRSTAFVLGREGCVFDSHGNITKSHRIIAHDGQSNVGLWWKQVGPQLYYNWIEARFVRDPNITLHSDLKGAMLAEEMGLGKTVEAVALILLNPDPLASSRPGWYDVRNQIDVVPTKTTLIVAPESLRAQWIEEIAQHAPSLAVYSYQSRTKAESDVPEHLTWEAWAQRFDIMIISYSTLGRELSTAKSAPERSRRHQRKYERPRSPLVKLHFHRVLMDEVQMIGNSNAAETVSMISRSSSIAISGTPVKKMDDLRSCFRFLRVPGYLATNSEWQALTHPLLAPALVRVLQTIGTRHTKAQVASEMALPIQTRAVVPIDFTSIEAAFYADVWKEALSEIAYTHDGNPQTPDQQPDTVKMRHHLLLLRQACTHPQVAVTFRSGVVGSKNLRNIDEVLELMIDSTRTELHSSRTFWFGRRIHRNILVLYRRQEDQRTLAAAQFDDIEAEIYTNIAVLEHEIRAAASLGPLYQFTQQELQWEQKAETQEPRLVADLSNAKVDEDVESALEALVGDQQAFLVLKEKRKARANHITQLKSLLRNLLMKLHRLLQFVGNLYFQRGEYLDEKEKEVQPQQRTEASVTNGADTTTIKLEMVNNVKQMPNKHANTHFATSDIATIEGEHAKLVSEAQVDLKRSALDVSAMTRERQALKDKEDAAYAKAEKIRQRLLTEAREMVQIGITKLSRDQLTLDVNAVRVSDELFQSGGGLISQESYHGLSDIVDLLNRHAQVLFAWRESIIARLVRAVNRDVSLEHEDDDQYQENLDTQAEVEVLLEMYRPLLSEREKILKGSVAVGATDKPRLFKETEAAVRVARQNKLRGIAPDPETDEELLRVQQQQLEQFKKLDQERQTVSLRGNLVSLTDEAEHLKSLRDNSLRAEETELARQAYLEARRIMSDQVRFLDKLRNEEKNFLTSLFNARSQYFKEIQVISDTVRDPLFMDLEKSIQATQKQEADLITKVDELERRLRYLTHLQMVQSTDELDEAAKICNICTDPIEIGILTNKCGHVCCEKCWKEWQSQGHRTCVLCQTRVLPSEVHRIIYSSNKNATVQDAQAGPGGEERANQEAMLNGRSTSAVVKVQYHELDDSLRSSLNRLAIQGRFGSKIDHVTKHVQHILSTTGEKSLIFSSFGRGLDVVAQSLTANGIRFVRVTGAGKLGGAASKVFRSDPNVHVMLLHSEAQSSGLNLLAASHIHILEPLLNTSQELQAIGRVHRIGQTKETRIWCYYVKDTVEERILALSAYKGQSLYLEGRNTSLSDGPSTFRAFKSSPMPMRSTNGDAAELSKEDAKKWSAFGKGSITGAGGTMRGDVTSNSAELLACYFAQYLAQLGRSPANYFEPSSRASSAVDRRQATDGAMEDAVADGIVQEEDELSQMRRARLAAFEQRQATGAA</sequence>
<dbReference type="Pfam" id="PF00097">
    <property type="entry name" value="zf-C3HC4"/>
    <property type="match status" value="1"/>
</dbReference>
<dbReference type="PROSITE" id="PS51192">
    <property type="entry name" value="HELICASE_ATP_BIND_1"/>
    <property type="match status" value="1"/>
</dbReference>
<keyword evidence="1" id="KW-0479">Metal-binding</keyword>
<dbReference type="Pfam" id="PF26021">
    <property type="entry name" value="Ferritin_C144_05"/>
    <property type="match status" value="1"/>
</dbReference>
<reference evidence="12 13" key="1">
    <citation type="journal article" date="2006" name="Nature">
        <title>Insights from the genome of the biotrophic fungal plant pathogen Ustilago maydis.</title>
        <authorList>
            <person name="Kamper J."/>
            <person name="Kahmann R."/>
            <person name="Bolker M."/>
            <person name="Ma L.J."/>
            <person name="Brefort T."/>
            <person name="Saville B.J."/>
            <person name="Banuett F."/>
            <person name="Kronstad J.W."/>
            <person name="Gold S.E."/>
            <person name="Muller O."/>
            <person name="Perlin M.H."/>
            <person name="Wosten H.A."/>
            <person name="de Vries R."/>
            <person name="Ruiz-Herrera J."/>
            <person name="Reynaga-Pena C.G."/>
            <person name="Snetselaar K."/>
            <person name="McCann M."/>
            <person name="Perez-Martin J."/>
            <person name="Feldbrugge M."/>
            <person name="Basse C.W."/>
            <person name="Steinberg G."/>
            <person name="Ibeas J.I."/>
            <person name="Holloman W."/>
            <person name="Guzman P."/>
            <person name="Farman M."/>
            <person name="Stajich J.E."/>
            <person name="Sentandreu R."/>
            <person name="Gonzalez-Prieto J.M."/>
            <person name="Kennell J.C."/>
            <person name="Molina L."/>
            <person name="Schirawski J."/>
            <person name="Mendoza-Mendoza A."/>
            <person name="Greilinger D."/>
            <person name="Munch K."/>
            <person name="Rossel N."/>
            <person name="Scherer M."/>
            <person name="Vranes M."/>
            <person name="Ladendorf O."/>
            <person name="Vincon V."/>
            <person name="Fuchs U."/>
            <person name="Sandrock B."/>
            <person name="Meng S."/>
            <person name="Ho E.C."/>
            <person name="Cahill M.J."/>
            <person name="Boyce K.J."/>
            <person name="Klose J."/>
            <person name="Klosterman S.J."/>
            <person name="Deelstra H.J."/>
            <person name="Ortiz-Castellanos L."/>
            <person name="Li W."/>
            <person name="Sanchez-Alonso P."/>
            <person name="Schreier P.H."/>
            <person name="Hauser-Hahn I."/>
            <person name="Vaupel M."/>
            <person name="Koopmann E."/>
            <person name="Friedrich G."/>
            <person name="Voss H."/>
            <person name="Schluter T."/>
            <person name="Margolis J."/>
            <person name="Platt D."/>
            <person name="Swimmer C."/>
            <person name="Gnirke A."/>
            <person name="Chen F."/>
            <person name="Vysotskaia V."/>
            <person name="Mannhaupt G."/>
            <person name="Guldener U."/>
            <person name="Munsterkotter M."/>
            <person name="Haase D."/>
            <person name="Oesterheld M."/>
            <person name="Mewes H.W."/>
            <person name="Mauceli E.W."/>
            <person name="DeCaprio D."/>
            <person name="Wade C.M."/>
            <person name="Butler J."/>
            <person name="Young S."/>
            <person name="Jaffe D.B."/>
            <person name="Calvo S."/>
            <person name="Nusbaum C."/>
            <person name="Galagan J."/>
            <person name="Birren B.W."/>
        </authorList>
    </citation>
    <scope>NUCLEOTIDE SEQUENCE [LARGE SCALE GENOMIC DNA]</scope>
    <source>
        <strain evidence="13">DSM 14603 / FGSC 9021 / UM521</strain>
    </source>
</reference>
<dbReference type="CDD" id="cd16449">
    <property type="entry name" value="RING-HC"/>
    <property type="match status" value="1"/>
</dbReference>
<dbReference type="InterPro" id="IPR001841">
    <property type="entry name" value="Znf_RING"/>
</dbReference>
<feature type="region of interest" description="Disordered" evidence="8">
    <location>
        <begin position="1696"/>
        <end position="1715"/>
    </location>
</feature>
<dbReference type="InterPro" id="IPR027417">
    <property type="entry name" value="P-loop_NTPase"/>
</dbReference>
<dbReference type="GO" id="GO:0016787">
    <property type="term" value="F:hydrolase activity"/>
    <property type="evidence" value="ECO:0007669"/>
    <property type="project" value="UniProtKB-KW"/>
</dbReference>
<feature type="domain" description="Helicase ATP-binding" evidence="10">
    <location>
        <begin position="424"/>
        <end position="627"/>
    </location>
</feature>
<dbReference type="Proteomes" id="UP000000561">
    <property type="component" value="Chromosome 3"/>
</dbReference>
<keyword evidence="6" id="KW-0067">ATP-binding</keyword>
<evidence type="ECO:0000256" key="8">
    <source>
        <dbReference type="SAM" id="MobiDB-lite"/>
    </source>
</evidence>
<keyword evidence="3 7" id="KW-0863">Zinc-finger</keyword>
<dbReference type="OMA" id="KAVFFCA"/>
<evidence type="ECO:0000313" key="12">
    <source>
        <dbReference type="EMBL" id="KIS70843.1"/>
    </source>
</evidence>
<protein>
    <submittedName>
        <fullName evidence="12">Uncharacterized protein</fullName>
    </submittedName>
</protein>
<dbReference type="InterPro" id="IPR049730">
    <property type="entry name" value="SNF2/RAD54-like_C"/>
</dbReference>
<dbReference type="Gene3D" id="3.40.50.10810">
    <property type="entry name" value="Tandem AAA-ATPase domain"/>
    <property type="match status" value="1"/>
</dbReference>
<dbReference type="SUPFAM" id="SSF57850">
    <property type="entry name" value="RING/U-box"/>
    <property type="match status" value="1"/>
</dbReference>
<dbReference type="PROSITE" id="PS50089">
    <property type="entry name" value="ZF_RING_2"/>
    <property type="match status" value="1"/>
</dbReference>
<dbReference type="OrthoDB" id="5330228at2759"/>
<evidence type="ECO:0000313" key="13">
    <source>
        <dbReference type="Proteomes" id="UP000000561"/>
    </source>
</evidence>
<evidence type="ECO:0000259" key="9">
    <source>
        <dbReference type="PROSITE" id="PS50089"/>
    </source>
</evidence>
<organism evidence="12 13">
    <name type="scientific">Mycosarcoma maydis</name>
    <name type="common">Corn smut fungus</name>
    <name type="synonym">Ustilago maydis</name>
    <dbReference type="NCBI Taxonomy" id="5270"/>
    <lineage>
        <taxon>Eukaryota</taxon>
        <taxon>Fungi</taxon>
        <taxon>Dikarya</taxon>
        <taxon>Basidiomycota</taxon>
        <taxon>Ustilaginomycotina</taxon>
        <taxon>Ustilaginomycetes</taxon>
        <taxon>Ustilaginales</taxon>
        <taxon>Ustilaginaceae</taxon>
        <taxon>Mycosarcoma</taxon>
    </lineage>
</organism>
<name>A0A0D1CWR4_MYCMD</name>
<dbReference type="InterPro" id="IPR014001">
    <property type="entry name" value="Helicase_ATP-bd"/>
</dbReference>
<dbReference type="PANTHER" id="PTHR45865:SF1">
    <property type="entry name" value="E3 UBIQUITIN-PROTEIN LIGASE SHPRH"/>
    <property type="match status" value="1"/>
</dbReference>
<feature type="region of interest" description="Disordered" evidence="8">
    <location>
        <begin position="83"/>
        <end position="126"/>
    </location>
</feature>
<evidence type="ECO:0000256" key="4">
    <source>
        <dbReference type="ARBA" id="ARBA00022801"/>
    </source>
</evidence>
<feature type="domain" description="RING-type" evidence="9">
    <location>
        <begin position="1348"/>
        <end position="1388"/>
    </location>
</feature>
<dbReference type="EMBL" id="CM003142">
    <property type="protein sequence ID" value="KIS70843.1"/>
    <property type="molecule type" value="Genomic_DNA"/>
</dbReference>
<dbReference type="VEuPathDB" id="FungiDB:UMAG_01990"/>
<dbReference type="Gene3D" id="3.40.50.300">
    <property type="entry name" value="P-loop containing nucleotide triphosphate hydrolases"/>
    <property type="match status" value="1"/>
</dbReference>
<evidence type="ECO:0000256" key="5">
    <source>
        <dbReference type="ARBA" id="ARBA00022833"/>
    </source>
</evidence>
<dbReference type="GO" id="GO:0000209">
    <property type="term" value="P:protein polyubiquitination"/>
    <property type="evidence" value="ECO:0000318"/>
    <property type="project" value="GO_Central"/>
</dbReference>
<dbReference type="GO" id="GO:0008270">
    <property type="term" value="F:zinc ion binding"/>
    <property type="evidence" value="ECO:0007669"/>
    <property type="project" value="UniProtKB-KW"/>
</dbReference>
<dbReference type="PROSITE" id="PS51194">
    <property type="entry name" value="HELICASE_CTER"/>
    <property type="match status" value="1"/>
</dbReference>
<dbReference type="InterPro" id="IPR059033">
    <property type="entry name" value="C144_05_dom"/>
</dbReference>
<dbReference type="InterPro" id="IPR038718">
    <property type="entry name" value="SNF2-like_sf"/>
</dbReference>
<keyword evidence="13" id="KW-1185">Reference proteome</keyword>
<dbReference type="SUPFAM" id="SSF52540">
    <property type="entry name" value="P-loop containing nucleoside triphosphate hydrolases"/>
    <property type="match status" value="2"/>
</dbReference>
<keyword evidence="4" id="KW-0378">Hydrolase</keyword>
<keyword evidence="2" id="KW-0547">Nucleotide-binding</keyword>
<dbReference type="PANTHER" id="PTHR45865">
    <property type="entry name" value="E3 UBIQUITIN-PROTEIN LIGASE SHPRH FAMILY MEMBER"/>
    <property type="match status" value="1"/>
</dbReference>
<keyword evidence="5" id="KW-0862">Zinc</keyword>
<dbReference type="CDD" id="cd18793">
    <property type="entry name" value="SF2_C_SNF"/>
    <property type="match status" value="1"/>
</dbReference>
<accession>A0A0D1CWR4</accession>
<dbReference type="GeneID" id="23562850"/>
<dbReference type="RefSeq" id="XP_011387904.1">
    <property type="nucleotide sequence ID" value="XM_011389602.1"/>
</dbReference>
<dbReference type="FunCoup" id="A0A0D1CWR4">
    <property type="interactions" value="385"/>
</dbReference>
<dbReference type="InterPro" id="IPR001650">
    <property type="entry name" value="Helicase_C-like"/>
</dbReference>
<dbReference type="InterPro" id="IPR013083">
    <property type="entry name" value="Znf_RING/FYVE/PHD"/>
</dbReference>
<dbReference type="STRING" id="237631.A0A0D1CWR4"/>
<evidence type="ECO:0000259" key="11">
    <source>
        <dbReference type="PROSITE" id="PS51194"/>
    </source>
</evidence>
<dbReference type="InParanoid" id="A0A0D1CWR4"/>
<dbReference type="eggNOG" id="KOG0298">
    <property type="taxonomic scope" value="Eukaryota"/>
</dbReference>
<evidence type="ECO:0000256" key="1">
    <source>
        <dbReference type="ARBA" id="ARBA00022723"/>
    </source>
</evidence>
<proteinExistence type="predicted"/>
<evidence type="ECO:0000256" key="3">
    <source>
        <dbReference type="ARBA" id="ARBA00022771"/>
    </source>
</evidence>
<dbReference type="Gene3D" id="3.30.40.10">
    <property type="entry name" value="Zinc/RING finger domain, C3HC4 (zinc finger)"/>
    <property type="match status" value="1"/>
</dbReference>
<dbReference type="InterPro" id="IPR052583">
    <property type="entry name" value="ATP-helicase/E3_Ub-Ligase"/>
</dbReference>
<dbReference type="InterPro" id="IPR000330">
    <property type="entry name" value="SNF2_N"/>
</dbReference>
<dbReference type="SMART" id="SM00490">
    <property type="entry name" value="HELICc"/>
    <property type="match status" value="1"/>
</dbReference>